<evidence type="ECO:0000256" key="1">
    <source>
        <dbReference type="SAM" id="MobiDB-lite"/>
    </source>
</evidence>
<reference evidence="2" key="1">
    <citation type="submission" date="2015-11" db="EMBL/GenBank/DDBJ databases">
        <title>De novo transcriptome assembly of four potential Pierce s Disease insect vectors from Arizona vineyards.</title>
        <authorList>
            <person name="Tassone E.E."/>
        </authorList>
    </citation>
    <scope>NUCLEOTIDE SEQUENCE</scope>
</reference>
<feature type="compositionally biased region" description="Polar residues" evidence="1">
    <location>
        <begin position="52"/>
        <end position="66"/>
    </location>
</feature>
<organism evidence="2">
    <name type="scientific">Graphocephala atropunctata</name>
    <dbReference type="NCBI Taxonomy" id="36148"/>
    <lineage>
        <taxon>Eukaryota</taxon>
        <taxon>Metazoa</taxon>
        <taxon>Ecdysozoa</taxon>
        <taxon>Arthropoda</taxon>
        <taxon>Hexapoda</taxon>
        <taxon>Insecta</taxon>
        <taxon>Pterygota</taxon>
        <taxon>Neoptera</taxon>
        <taxon>Paraneoptera</taxon>
        <taxon>Hemiptera</taxon>
        <taxon>Auchenorrhyncha</taxon>
        <taxon>Membracoidea</taxon>
        <taxon>Cicadellidae</taxon>
        <taxon>Cicadellinae</taxon>
        <taxon>Cicadellini</taxon>
        <taxon>Graphocephala</taxon>
    </lineage>
</organism>
<sequence>NASVSEYEPPGVKKFPKKKRQLPDSDEPSTSKTKTTKGKKRSKRRLSESEEGTSPNDSAANTSTSRPRAFKRAVVRSWNNSGEEMTNSDSDGDYQPSRGVSSSAVNGYTRKRKTVSRQIKNVKINNHQESRSDEVSSEKFKAKVYVKLYNNVNLNEPSTSKATGHSMPVRRAKMIHVDKKYDSTDPEDEIKISSVKNLNNTINGKILKSESEESSEDRKVEVFENGVNNEEDDWEEEKEEEENEDNEEDRQEDEDSEENSESESSDHDSDEEFKPSISQKLVKKTVKCIYPKRRIAKETDSDNVKENCVNSGQKNKIAVQVVNRGSRSKIRTR</sequence>
<feature type="non-terminal residue" evidence="2">
    <location>
        <position position="1"/>
    </location>
</feature>
<gene>
    <name evidence="2" type="ORF">g.9393</name>
</gene>
<feature type="compositionally biased region" description="Basic and acidic residues" evidence="1">
    <location>
        <begin position="207"/>
        <end position="222"/>
    </location>
</feature>
<dbReference type="AlphaFoldDB" id="A0A1B6MTY4"/>
<feature type="region of interest" description="Disordered" evidence="1">
    <location>
        <begin position="1"/>
        <end position="114"/>
    </location>
</feature>
<dbReference type="EMBL" id="GEBQ01000590">
    <property type="protein sequence ID" value="JAT39387.1"/>
    <property type="molecule type" value="Transcribed_RNA"/>
</dbReference>
<proteinExistence type="predicted"/>
<feature type="compositionally biased region" description="Acidic residues" evidence="1">
    <location>
        <begin position="229"/>
        <end position="271"/>
    </location>
</feature>
<feature type="non-terminal residue" evidence="2">
    <location>
        <position position="333"/>
    </location>
</feature>
<feature type="compositionally biased region" description="Polar residues" evidence="1">
    <location>
        <begin position="77"/>
        <end position="89"/>
    </location>
</feature>
<name>A0A1B6MTY4_9HEMI</name>
<feature type="region of interest" description="Disordered" evidence="1">
    <location>
        <begin position="198"/>
        <end position="278"/>
    </location>
</feature>
<feature type="compositionally biased region" description="Basic residues" evidence="1">
    <location>
        <begin position="34"/>
        <end position="44"/>
    </location>
</feature>
<protein>
    <submittedName>
        <fullName evidence="2">Uncharacterized protein</fullName>
    </submittedName>
</protein>
<evidence type="ECO:0000313" key="2">
    <source>
        <dbReference type="EMBL" id="JAT39387.1"/>
    </source>
</evidence>
<accession>A0A1B6MTY4</accession>